<dbReference type="SUPFAM" id="SSF69593">
    <property type="entry name" value="Glycerol-3-phosphate (1)-acyltransferase"/>
    <property type="match status" value="1"/>
</dbReference>
<proteinExistence type="predicted"/>
<gene>
    <name evidence="2" type="ORF">NWP17_05805</name>
</gene>
<dbReference type="SMART" id="SM00563">
    <property type="entry name" value="PlsC"/>
    <property type="match status" value="1"/>
</dbReference>
<dbReference type="AlphaFoldDB" id="A0AA43KBH4"/>
<keyword evidence="3" id="KW-1185">Reference proteome</keyword>
<protein>
    <submittedName>
        <fullName evidence="2">1-acyl-sn-glycerol-3-phosphate acyltransferase</fullName>
    </submittedName>
</protein>
<dbReference type="Proteomes" id="UP001159387">
    <property type="component" value="Unassembled WGS sequence"/>
</dbReference>
<sequence>MLDVIYQAQAPLEFIPPAFNPLVLRGCHLLLPSWIRWQTAITQIEADNVEVLVDLYRQFQEGKIRFLLAFRHPKTEDPFCLGYLFSQIMPKVARKHHTPLQMPIHAHFIYDRGIPLWAGSHVGWIASRLGGTPIQRGKADWTGLRSARDLFAHGKFPMAAAPEGATNNLSEIISPLEPGIAQLGFWCAEDLQKQQRSEQVLIVPVGIKYSYVTTPWSAIADLLSELEVASGAVVNPSAQDQLPSCESLYPRLLSLAEHLLCLMEQFYKGFYHQNFADAQTIAQETSDRNQALAMRLQALLNKALHISEEYFGLQPKGQLNDRCRRVEQAGWNYIFREDFKDIKALSAVEKALGDRVANEANARMWHMRLVESFVAVSGSYIREKPTVERFAETTLILWQMIAKIKGNKAVMPQLGKQRVQITIGQPISVSERYPLYKESRLTARQAVADLTNDLQQEMENLIRNTDFNQPPH</sequence>
<evidence type="ECO:0000313" key="2">
    <source>
        <dbReference type="EMBL" id="MDH6059955.1"/>
    </source>
</evidence>
<comment type="caution">
    <text evidence="2">The sequence shown here is derived from an EMBL/GenBank/DDBJ whole genome shotgun (WGS) entry which is preliminary data.</text>
</comment>
<accession>A0AA43KBH4</accession>
<evidence type="ECO:0000313" key="3">
    <source>
        <dbReference type="Proteomes" id="UP001159387"/>
    </source>
</evidence>
<organism evidence="2 3">
    <name type="scientific">Chrysosporum bergii ANA360D</name>
    <dbReference type="NCBI Taxonomy" id="617107"/>
    <lineage>
        <taxon>Bacteria</taxon>
        <taxon>Bacillati</taxon>
        <taxon>Cyanobacteriota</taxon>
        <taxon>Cyanophyceae</taxon>
        <taxon>Nostocales</taxon>
        <taxon>Nodulariaceae</taxon>
        <taxon>Chrysosporum</taxon>
    </lineage>
</organism>
<dbReference type="EMBL" id="JANQDH010000038">
    <property type="protein sequence ID" value="MDH6059955.1"/>
    <property type="molecule type" value="Genomic_DNA"/>
</dbReference>
<keyword evidence="2" id="KW-0808">Transferase</keyword>
<keyword evidence="2" id="KW-0012">Acyltransferase</keyword>
<reference evidence="2 3" key="1">
    <citation type="journal article" date="2023" name="J. Phycol.">
        <title>Chrysosporum ovalisporum is synonymous with the true-branching cyanobacterium Umezakia natans (Nostocales/Aphanizomenonaceae).</title>
        <authorList>
            <person name="McGregor G.B."/>
            <person name="Sendall B.C."/>
            <person name="Niiyama Y."/>
            <person name="Tuji A."/>
            <person name="Willis A."/>
        </authorList>
    </citation>
    <scope>NUCLEOTIDE SEQUENCE [LARGE SCALE GENOMIC DNA]</scope>
    <source>
        <strain evidence="2 3">ANA360D</strain>
    </source>
</reference>
<evidence type="ECO:0000259" key="1">
    <source>
        <dbReference type="SMART" id="SM00563"/>
    </source>
</evidence>
<feature type="domain" description="Phospholipid/glycerol acyltransferase" evidence="1">
    <location>
        <begin position="66"/>
        <end position="210"/>
    </location>
</feature>
<dbReference type="GO" id="GO:0016746">
    <property type="term" value="F:acyltransferase activity"/>
    <property type="evidence" value="ECO:0007669"/>
    <property type="project" value="UniProtKB-KW"/>
</dbReference>
<dbReference type="InterPro" id="IPR002123">
    <property type="entry name" value="Plipid/glycerol_acylTrfase"/>
</dbReference>
<dbReference type="RefSeq" id="WP_280653965.1">
    <property type="nucleotide sequence ID" value="NZ_JANQDH010000038.1"/>
</dbReference>
<name>A0AA43KBH4_9CYAN</name>